<evidence type="ECO:0000256" key="1">
    <source>
        <dbReference type="ARBA" id="ARBA00004613"/>
    </source>
</evidence>
<keyword evidence="3" id="KW-1015">Disulfide bond</keyword>
<organism evidence="6 7">
    <name type="scientific">Oedothorax gibbosus</name>
    <dbReference type="NCBI Taxonomy" id="931172"/>
    <lineage>
        <taxon>Eukaryota</taxon>
        <taxon>Metazoa</taxon>
        <taxon>Ecdysozoa</taxon>
        <taxon>Arthropoda</taxon>
        <taxon>Chelicerata</taxon>
        <taxon>Arachnida</taxon>
        <taxon>Araneae</taxon>
        <taxon>Araneomorphae</taxon>
        <taxon>Entelegynae</taxon>
        <taxon>Araneoidea</taxon>
        <taxon>Linyphiidae</taxon>
        <taxon>Erigoninae</taxon>
        <taxon>Oedothorax</taxon>
    </lineage>
</organism>
<dbReference type="Pfam" id="PF06607">
    <property type="entry name" value="Prokineticin"/>
    <property type="match status" value="1"/>
</dbReference>
<accession>A0AAV6UWG5</accession>
<dbReference type="AlphaFoldDB" id="A0AAV6UWG5"/>
<evidence type="ECO:0000256" key="2">
    <source>
        <dbReference type="ARBA" id="ARBA00022525"/>
    </source>
</evidence>
<feature type="signal peptide" evidence="4">
    <location>
        <begin position="1"/>
        <end position="19"/>
    </location>
</feature>
<feature type="chain" id="PRO_5043989334" description="Prokineticin domain-containing protein" evidence="4">
    <location>
        <begin position="20"/>
        <end position="112"/>
    </location>
</feature>
<dbReference type="Proteomes" id="UP000827092">
    <property type="component" value="Unassembled WGS sequence"/>
</dbReference>
<protein>
    <recommendedName>
        <fullName evidence="5">Prokineticin domain-containing protein</fullName>
    </recommendedName>
</protein>
<comment type="caution">
    <text evidence="6">The sequence shown here is derived from an EMBL/GenBank/DDBJ whole genome shotgun (WGS) entry which is preliminary data.</text>
</comment>
<proteinExistence type="predicted"/>
<evidence type="ECO:0000313" key="6">
    <source>
        <dbReference type="EMBL" id="KAG8188018.1"/>
    </source>
</evidence>
<feature type="domain" description="Prokineticin" evidence="5">
    <location>
        <begin position="1"/>
        <end position="87"/>
    </location>
</feature>
<keyword evidence="7" id="KW-1185">Reference proteome</keyword>
<reference evidence="6 7" key="1">
    <citation type="journal article" date="2022" name="Nat. Ecol. Evol.">
        <title>A masculinizing supergene underlies an exaggerated male reproductive morph in a spider.</title>
        <authorList>
            <person name="Hendrickx F."/>
            <person name="De Corte Z."/>
            <person name="Sonet G."/>
            <person name="Van Belleghem S.M."/>
            <person name="Kostlbacher S."/>
            <person name="Vangestel C."/>
        </authorList>
    </citation>
    <scope>NUCLEOTIDE SEQUENCE [LARGE SCALE GENOMIC DNA]</scope>
    <source>
        <strain evidence="6">W744_W776</strain>
    </source>
</reference>
<dbReference type="EMBL" id="JAFNEN010000251">
    <property type="protein sequence ID" value="KAG8188018.1"/>
    <property type="molecule type" value="Genomic_DNA"/>
</dbReference>
<name>A0AAV6UWG5_9ARAC</name>
<sequence>MKTFFSTLLLLVFVAKGYGLLICDDETDCEVDECCVFEDTDQMLGKGVCRKLERPGTQCNEPDAAIKYYGSKFLFRCPCKEGLDCQPTGICRNGACDVHTTVESQRCTRVKL</sequence>
<keyword evidence="2" id="KW-0964">Secreted</keyword>
<evidence type="ECO:0000256" key="3">
    <source>
        <dbReference type="ARBA" id="ARBA00023157"/>
    </source>
</evidence>
<comment type="subcellular location">
    <subcellularLocation>
        <location evidence="1">Secreted</location>
    </subcellularLocation>
</comment>
<dbReference type="GO" id="GO:0005576">
    <property type="term" value="C:extracellular region"/>
    <property type="evidence" value="ECO:0007669"/>
    <property type="project" value="UniProtKB-SubCell"/>
</dbReference>
<gene>
    <name evidence="6" type="ORF">JTE90_009892</name>
</gene>
<evidence type="ECO:0000259" key="5">
    <source>
        <dbReference type="Pfam" id="PF06607"/>
    </source>
</evidence>
<dbReference type="Gene3D" id="2.10.80.10">
    <property type="entry name" value="Lipase, subunit A"/>
    <property type="match status" value="1"/>
</dbReference>
<dbReference type="InterPro" id="IPR023569">
    <property type="entry name" value="Prokineticin_domain"/>
</dbReference>
<evidence type="ECO:0000313" key="7">
    <source>
        <dbReference type="Proteomes" id="UP000827092"/>
    </source>
</evidence>
<evidence type="ECO:0000256" key="4">
    <source>
        <dbReference type="SAM" id="SignalP"/>
    </source>
</evidence>
<keyword evidence="4" id="KW-0732">Signal</keyword>